<keyword evidence="2" id="KW-1185">Reference proteome</keyword>
<dbReference type="InterPro" id="IPR036102">
    <property type="entry name" value="OsmC/Ohrsf"/>
</dbReference>
<proteinExistence type="predicted"/>
<dbReference type="Pfam" id="PF02566">
    <property type="entry name" value="OsmC"/>
    <property type="match status" value="1"/>
</dbReference>
<dbReference type="InterPro" id="IPR003718">
    <property type="entry name" value="OsmC/Ohr_fam"/>
</dbReference>
<dbReference type="PANTHER" id="PTHR42830">
    <property type="entry name" value="OSMOTICALLY INDUCIBLE FAMILY PROTEIN"/>
    <property type="match status" value="1"/>
</dbReference>
<evidence type="ECO:0000313" key="1">
    <source>
        <dbReference type="EMBL" id="AWV98245.1"/>
    </source>
</evidence>
<dbReference type="SUPFAM" id="SSF82784">
    <property type="entry name" value="OsmC-like"/>
    <property type="match status" value="1"/>
</dbReference>
<protein>
    <submittedName>
        <fullName evidence="1">Peroxiredoxin</fullName>
    </submittedName>
</protein>
<dbReference type="KEGG" id="als:DJ013_08720"/>
<dbReference type="AlphaFoldDB" id="A0A2Z4GAZ7"/>
<dbReference type="PANTHER" id="PTHR42830:SF2">
    <property type="entry name" value="OSMC_OHR FAMILY PROTEIN"/>
    <property type="match status" value="1"/>
</dbReference>
<dbReference type="InterPro" id="IPR052707">
    <property type="entry name" value="OsmC_Ohr_Peroxiredoxin"/>
</dbReference>
<dbReference type="Proteomes" id="UP000249873">
    <property type="component" value="Chromosome"/>
</dbReference>
<accession>A0A2Z4GAZ7</accession>
<organism evidence="1 2">
    <name type="scientific">Arcticibacterium luteifluviistationis</name>
    <dbReference type="NCBI Taxonomy" id="1784714"/>
    <lineage>
        <taxon>Bacteria</taxon>
        <taxon>Pseudomonadati</taxon>
        <taxon>Bacteroidota</taxon>
        <taxon>Cytophagia</taxon>
        <taxon>Cytophagales</taxon>
        <taxon>Leadbetterellaceae</taxon>
        <taxon>Arcticibacterium</taxon>
    </lineage>
</organism>
<sequence length="157" mass="17425">MAKEHHYSVKLTWNGNTGSGTKDYRTYERSHVIKIKNKADIHCSSDPAFRGDVTKHNPEEMLLASVSSCHMLWYLHLCSTASINVLAYSDEPTGVMIENKDGSGRFTEISLNPSITLADASMKAKADALHEKANKLCFIANSLNFPVHHKAKYDVGT</sequence>
<dbReference type="OrthoDB" id="9795405at2"/>
<evidence type="ECO:0000313" key="2">
    <source>
        <dbReference type="Proteomes" id="UP000249873"/>
    </source>
</evidence>
<name>A0A2Z4GAZ7_9BACT</name>
<reference evidence="1 2" key="1">
    <citation type="submission" date="2018-05" db="EMBL/GenBank/DDBJ databases">
        <title>Complete genome sequence of Arcticibacterium luteifluviistationis SM1504T, a cytophagaceae bacterium isolated from Arctic surface seawater.</title>
        <authorList>
            <person name="Li Y."/>
            <person name="Qin Q.-L."/>
        </authorList>
    </citation>
    <scope>NUCLEOTIDE SEQUENCE [LARGE SCALE GENOMIC DNA]</scope>
    <source>
        <strain evidence="1 2">SM1504</strain>
    </source>
</reference>
<dbReference type="EMBL" id="CP029480">
    <property type="protein sequence ID" value="AWV98245.1"/>
    <property type="molecule type" value="Genomic_DNA"/>
</dbReference>
<gene>
    <name evidence="1" type="ORF">DJ013_08720</name>
</gene>
<dbReference type="InterPro" id="IPR015946">
    <property type="entry name" value="KH_dom-like_a/b"/>
</dbReference>
<dbReference type="RefSeq" id="WP_111371380.1">
    <property type="nucleotide sequence ID" value="NZ_CP029480.1"/>
</dbReference>
<dbReference type="Gene3D" id="3.30.300.20">
    <property type="match status" value="1"/>
</dbReference>